<organism evidence="1 2">
    <name type="scientific">Dictyobacter formicarum</name>
    <dbReference type="NCBI Taxonomy" id="2778368"/>
    <lineage>
        <taxon>Bacteria</taxon>
        <taxon>Bacillati</taxon>
        <taxon>Chloroflexota</taxon>
        <taxon>Ktedonobacteria</taxon>
        <taxon>Ktedonobacterales</taxon>
        <taxon>Dictyobacteraceae</taxon>
        <taxon>Dictyobacter</taxon>
    </lineage>
</organism>
<dbReference type="Proteomes" id="UP000635565">
    <property type="component" value="Unassembled WGS sequence"/>
</dbReference>
<reference evidence="1 2" key="1">
    <citation type="journal article" date="2021" name="Int. J. Syst. Evol. Microbiol.">
        <title>Reticulibacter mediterranei gen. nov., sp. nov., within the new family Reticulibacteraceae fam. nov., and Ktedonospora formicarum gen. nov., sp. nov., Ktedonobacter robiniae sp. nov., Dictyobacter formicarum sp. nov. and Dictyobacter arantiisoli sp. nov., belonging to the class Ktedonobacteria.</title>
        <authorList>
            <person name="Yabe S."/>
            <person name="Zheng Y."/>
            <person name="Wang C.M."/>
            <person name="Sakai Y."/>
            <person name="Abe K."/>
            <person name="Yokota A."/>
            <person name="Donadio S."/>
            <person name="Cavaletti L."/>
            <person name="Monciardini P."/>
        </authorList>
    </citation>
    <scope>NUCLEOTIDE SEQUENCE [LARGE SCALE GENOMIC DNA]</scope>
    <source>
        <strain evidence="1 2">SOSP1-9</strain>
    </source>
</reference>
<accession>A0ABQ3VUI4</accession>
<comment type="caution">
    <text evidence="1">The sequence shown here is derived from an EMBL/GenBank/DDBJ whole genome shotgun (WGS) entry which is preliminary data.</text>
</comment>
<name>A0ABQ3VUI4_9CHLR</name>
<evidence type="ECO:0000313" key="1">
    <source>
        <dbReference type="EMBL" id="GHO89942.1"/>
    </source>
</evidence>
<keyword evidence="2" id="KW-1185">Reference proteome</keyword>
<evidence type="ECO:0008006" key="3">
    <source>
        <dbReference type="Google" id="ProtNLM"/>
    </source>
</evidence>
<gene>
    <name evidence="1" type="ORF">KSZ_79480</name>
</gene>
<protein>
    <recommendedName>
        <fullName evidence="3">Single-stranded DNA-binding protein</fullName>
    </recommendedName>
</protein>
<proteinExistence type="predicted"/>
<sequence length="107" mass="12014">MMTFIGFVKAGGVYDVTPKNKPSEKKQMISFTATDELGNSFACQMWPDDPQFTQLAQVIESARRQPVQFEVAGYTSRMRKFQDGTEKPQTNFIVTRVSLPNMGLQAA</sequence>
<dbReference type="EMBL" id="BNJJ01000058">
    <property type="protein sequence ID" value="GHO89942.1"/>
    <property type="molecule type" value="Genomic_DNA"/>
</dbReference>
<dbReference type="RefSeq" id="WP_201367505.1">
    <property type="nucleotide sequence ID" value="NZ_BNJJ01000058.1"/>
</dbReference>
<evidence type="ECO:0000313" key="2">
    <source>
        <dbReference type="Proteomes" id="UP000635565"/>
    </source>
</evidence>